<dbReference type="InterPro" id="IPR003439">
    <property type="entry name" value="ABC_transporter-like_ATP-bd"/>
</dbReference>
<gene>
    <name evidence="6" type="ORF">BRCON_0443</name>
</gene>
<dbReference type="GO" id="GO:0005524">
    <property type="term" value="F:ATP binding"/>
    <property type="evidence" value="ECO:0007669"/>
    <property type="project" value="UniProtKB-KW"/>
</dbReference>
<dbReference type="PANTHER" id="PTHR43335:SF4">
    <property type="entry name" value="ABC TRANSPORTER, ATP-BINDING PROTEIN"/>
    <property type="match status" value="1"/>
</dbReference>
<feature type="domain" description="ABC transporter" evidence="5">
    <location>
        <begin position="2"/>
        <end position="231"/>
    </location>
</feature>
<sequence length="343" mass="37929">MVRVEHLTKRFGDIHAIEDLTFEVLEGEILGFLGPNGAGKTTTMRILTCFFPPTEGHATVAGYDVVKEADEVRRVIGYMPEHVPLYRDMTVEDALDFIAHAKGFRRQERAKYVAEAIEETGLSDVRKRRIAHLSKGYRQRVGLAQALIGNPKVLILDEPTVGLDPRQIAEVRALIKGMAGRRTVVLSTHILPEVQMTCSRVVILNRGKIAASGTPEKLTTQMRGGGQSVARIVGPPKDVLRTLEQLRGIRSVQVQRDGKRLNASEVPQEGDVVLEYVIETSDFAPDTNAMVAEAVVQRGWRLLELYSVGMTLEEIFLRVVAGEASDRELPDEPMLLRGSGENA</sequence>
<dbReference type="PANTHER" id="PTHR43335">
    <property type="entry name" value="ABC TRANSPORTER, ATP-BINDING PROTEIN"/>
    <property type="match status" value="1"/>
</dbReference>
<evidence type="ECO:0000256" key="1">
    <source>
        <dbReference type="ARBA" id="ARBA00005417"/>
    </source>
</evidence>
<evidence type="ECO:0000256" key="4">
    <source>
        <dbReference type="ARBA" id="ARBA00022840"/>
    </source>
</evidence>
<dbReference type="KEGG" id="schv:BRCON_0443"/>
<dbReference type="Gene3D" id="3.40.50.300">
    <property type="entry name" value="P-loop containing nucleotide triphosphate hydrolases"/>
    <property type="match status" value="1"/>
</dbReference>
<name>A0A2Z4Y2A1_SUMC1</name>
<dbReference type="SUPFAM" id="SSF52540">
    <property type="entry name" value="P-loop containing nucleoside triphosphate hydrolases"/>
    <property type="match status" value="1"/>
</dbReference>
<dbReference type="CDD" id="cd03230">
    <property type="entry name" value="ABC_DR_subfamily_A"/>
    <property type="match status" value="1"/>
</dbReference>
<evidence type="ECO:0000313" key="7">
    <source>
        <dbReference type="Proteomes" id="UP000262583"/>
    </source>
</evidence>
<dbReference type="Proteomes" id="UP000262583">
    <property type="component" value="Chromosome"/>
</dbReference>
<protein>
    <submittedName>
        <fullName evidence="6">ABC-type multidrug transport system, ATPase component</fullName>
    </submittedName>
</protein>
<reference evidence="6 7" key="1">
    <citation type="submission" date="2018-05" db="EMBL/GenBank/DDBJ databases">
        <title>A metagenomic window into the 2 km-deep terrestrial subsurface aquifer revealed taxonomically and functionally diverse microbial community comprising novel uncultured bacterial lineages.</title>
        <authorList>
            <person name="Kadnikov V.V."/>
            <person name="Mardanov A.V."/>
            <person name="Beletsky A.V."/>
            <person name="Banks D."/>
            <person name="Pimenov N.V."/>
            <person name="Frank Y.A."/>
            <person name="Karnachuk O.V."/>
            <person name="Ravin N.V."/>
        </authorList>
    </citation>
    <scope>NUCLEOTIDE SEQUENCE [LARGE SCALE GENOMIC DNA]</scope>
    <source>
        <strain evidence="6">BY</strain>
    </source>
</reference>
<comment type="similarity">
    <text evidence="1">Belongs to the ABC transporter superfamily.</text>
</comment>
<dbReference type="GO" id="GO:0016887">
    <property type="term" value="F:ATP hydrolysis activity"/>
    <property type="evidence" value="ECO:0007669"/>
    <property type="project" value="InterPro"/>
</dbReference>
<accession>A0A2Z4Y2A1</accession>
<keyword evidence="3" id="KW-0547">Nucleotide-binding</keyword>
<evidence type="ECO:0000256" key="2">
    <source>
        <dbReference type="ARBA" id="ARBA00022448"/>
    </source>
</evidence>
<evidence type="ECO:0000256" key="3">
    <source>
        <dbReference type="ARBA" id="ARBA00022741"/>
    </source>
</evidence>
<organism evidence="6 7">
    <name type="scientific">Sumerlaea chitinivorans</name>
    <dbReference type="NCBI Taxonomy" id="2250252"/>
    <lineage>
        <taxon>Bacteria</taxon>
        <taxon>Candidatus Sumerlaeota</taxon>
        <taxon>Candidatus Sumerlaeia</taxon>
        <taxon>Candidatus Sumerlaeales</taxon>
        <taxon>Candidatus Sumerlaeaceae</taxon>
        <taxon>Candidatus Sumerlaea</taxon>
    </lineage>
</organism>
<keyword evidence="4" id="KW-0067">ATP-binding</keyword>
<evidence type="ECO:0000259" key="5">
    <source>
        <dbReference type="PROSITE" id="PS50893"/>
    </source>
</evidence>
<evidence type="ECO:0000313" key="6">
    <source>
        <dbReference type="EMBL" id="AXA35220.1"/>
    </source>
</evidence>
<proteinExistence type="inferred from homology"/>
<dbReference type="Pfam" id="PF00005">
    <property type="entry name" value="ABC_tran"/>
    <property type="match status" value="1"/>
</dbReference>
<dbReference type="AlphaFoldDB" id="A0A2Z4Y2A1"/>
<dbReference type="PROSITE" id="PS50893">
    <property type="entry name" value="ABC_TRANSPORTER_2"/>
    <property type="match status" value="1"/>
</dbReference>
<dbReference type="SMART" id="SM00382">
    <property type="entry name" value="AAA"/>
    <property type="match status" value="1"/>
</dbReference>
<keyword evidence="2" id="KW-0813">Transport</keyword>
<dbReference type="InterPro" id="IPR003593">
    <property type="entry name" value="AAA+_ATPase"/>
</dbReference>
<dbReference type="InterPro" id="IPR027417">
    <property type="entry name" value="P-loop_NTPase"/>
</dbReference>
<dbReference type="EMBL" id="CP030759">
    <property type="protein sequence ID" value="AXA35220.1"/>
    <property type="molecule type" value="Genomic_DNA"/>
</dbReference>